<sequence>MGVELRGGCMAQVGSIRSRQSGLTLVEMLVALLIMTAVISVANQSYRQFVVGAEDFKIKYEKHLKRFQKQQLVLERLEGAMLYMSKQQSLFSSNETLPYWIGLSDSLTAVTYKSLQDPTYSAVFQLKLEGNDLLYCEKTIDTWLPQVDVVPDEICNFKVIVAENIKSLSLRYFSWSDYQDFLYSEQMRIDEDPRVVNFQPDWHSLLIGGKASIIPTWYEVKFVDELDSETIWMIPVTHAHENRRLGSWGES</sequence>
<keyword evidence="1" id="KW-0472">Membrane</keyword>
<evidence type="ECO:0000313" key="2">
    <source>
        <dbReference type="EMBL" id="QFF90674.1"/>
    </source>
</evidence>
<dbReference type="PROSITE" id="PS00409">
    <property type="entry name" value="PROKAR_NTER_METHYL"/>
    <property type="match status" value="1"/>
</dbReference>
<keyword evidence="1" id="KW-1133">Transmembrane helix</keyword>
<gene>
    <name evidence="2" type="primary">pulG</name>
</gene>
<dbReference type="NCBIfam" id="TIGR02532">
    <property type="entry name" value="IV_pilin_GFxxxE"/>
    <property type="match status" value="1"/>
</dbReference>
<name>A0A5P5X5Z4_VIBPH</name>
<evidence type="ECO:0000256" key="1">
    <source>
        <dbReference type="SAM" id="Phobius"/>
    </source>
</evidence>
<dbReference type="InterPro" id="IPR012902">
    <property type="entry name" value="N_methyl_site"/>
</dbReference>
<dbReference type="AlphaFoldDB" id="A0A5P5X5Z4"/>
<protein>
    <submittedName>
        <fullName evidence="2">PulG</fullName>
    </submittedName>
</protein>
<feature type="transmembrane region" description="Helical" evidence="1">
    <location>
        <begin position="21"/>
        <end position="42"/>
    </location>
</feature>
<accession>A0A5P5X5Z4</accession>
<keyword evidence="1" id="KW-0812">Transmembrane</keyword>
<dbReference type="Pfam" id="PF07963">
    <property type="entry name" value="N_methyl"/>
    <property type="match status" value="1"/>
</dbReference>
<organism evidence="2">
    <name type="scientific">Vibrio parahaemolyticus</name>
    <dbReference type="NCBI Taxonomy" id="670"/>
    <lineage>
        <taxon>Bacteria</taxon>
        <taxon>Pseudomonadati</taxon>
        <taxon>Pseudomonadota</taxon>
        <taxon>Gammaproteobacteria</taxon>
        <taxon>Vibrionales</taxon>
        <taxon>Vibrionaceae</taxon>
        <taxon>Vibrio</taxon>
    </lineage>
</organism>
<proteinExistence type="predicted"/>
<dbReference type="EMBL" id="MK503852">
    <property type="protein sequence ID" value="QFF90674.1"/>
    <property type="molecule type" value="Genomic_DNA"/>
</dbReference>
<reference evidence="2" key="1">
    <citation type="submission" date="2019-02" db="EMBL/GenBank/DDBJ databases">
        <authorList>
            <person name="Pang Y."/>
        </authorList>
    </citation>
    <scope>NUCLEOTIDE SEQUENCE</scope>
    <source>
        <strain evidence="2">G3484</strain>
    </source>
</reference>